<reference evidence="2" key="1">
    <citation type="submission" date="2016-10" db="EMBL/GenBank/DDBJ databases">
        <title>Sequence of Gallionella enrichment culture.</title>
        <authorList>
            <person name="Poehlein A."/>
            <person name="Muehling M."/>
            <person name="Daniel R."/>
        </authorList>
    </citation>
    <scope>NUCLEOTIDE SEQUENCE</scope>
</reference>
<protein>
    <submittedName>
        <fullName evidence="2">Uncharacterized protein</fullName>
    </submittedName>
</protein>
<feature type="region of interest" description="Disordered" evidence="1">
    <location>
        <begin position="1"/>
        <end position="40"/>
    </location>
</feature>
<comment type="caution">
    <text evidence="2">The sequence shown here is derived from an EMBL/GenBank/DDBJ whole genome shotgun (WGS) entry which is preliminary data.</text>
</comment>
<accession>A0A1J5PT47</accession>
<dbReference type="EMBL" id="MLJW01002426">
    <property type="protein sequence ID" value="OIQ74665.1"/>
    <property type="molecule type" value="Genomic_DNA"/>
</dbReference>
<proteinExistence type="predicted"/>
<gene>
    <name evidence="2" type="ORF">GALL_436820</name>
</gene>
<evidence type="ECO:0000313" key="2">
    <source>
        <dbReference type="EMBL" id="OIQ74665.1"/>
    </source>
</evidence>
<organism evidence="2">
    <name type="scientific">mine drainage metagenome</name>
    <dbReference type="NCBI Taxonomy" id="410659"/>
    <lineage>
        <taxon>unclassified sequences</taxon>
        <taxon>metagenomes</taxon>
        <taxon>ecological metagenomes</taxon>
    </lineage>
</organism>
<sequence>MKAELQRATSADAAGSSTVYRFNPAPRRRITRERMEYEHA</sequence>
<dbReference type="AlphaFoldDB" id="A0A1J5PT47"/>
<evidence type="ECO:0000256" key="1">
    <source>
        <dbReference type="SAM" id="MobiDB-lite"/>
    </source>
</evidence>
<name>A0A1J5PT47_9ZZZZ</name>